<sequence length="164" mass="17655">MAVAAGYYLGRRHKLRVATALAAAGLASRIKRGEGGLLQQGTKLIGSSPELQELTKSLRGELMEAGKAAAVAATSRQIQALSSRLLDRTESLRQPGAASSPEEEETYEDDVFADEAHEEEPPKAPPKKAPPKKEPPKKEPPKAAARTRRERPARPVAKTTRGSR</sequence>
<dbReference type="RefSeq" id="WP_379505819.1">
    <property type="nucleotide sequence ID" value="NZ_JBHTEV010000001.1"/>
</dbReference>
<evidence type="ECO:0000256" key="1">
    <source>
        <dbReference type="SAM" id="MobiDB-lite"/>
    </source>
</evidence>
<dbReference type="EMBL" id="BAAATE010000006">
    <property type="protein sequence ID" value="GAA2657791.1"/>
    <property type="molecule type" value="Genomic_DNA"/>
</dbReference>
<comment type="caution">
    <text evidence="2">The sequence shown here is derived from an EMBL/GenBank/DDBJ whole genome shotgun (WGS) entry which is preliminary data.</text>
</comment>
<organism evidence="2 3">
    <name type="scientific">Nonomuraea recticatena</name>
    <dbReference type="NCBI Taxonomy" id="46178"/>
    <lineage>
        <taxon>Bacteria</taxon>
        <taxon>Bacillati</taxon>
        <taxon>Actinomycetota</taxon>
        <taxon>Actinomycetes</taxon>
        <taxon>Streptosporangiales</taxon>
        <taxon>Streptosporangiaceae</taxon>
        <taxon>Nonomuraea</taxon>
    </lineage>
</organism>
<name>A0ABP6E5Z6_9ACTN</name>
<protein>
    <submittedName>
        <fullName evidence="2">Uncharacterized protein</fullName>
    </submittedName>
</protein>
<feature type="compositionally biased region" description="Acidic residues" evidence="1">
    <location>
        <begin position="101"/>
        <end position="118"/>
    </location>
</feature>
<reference evidence="3" key="1">
    <citation type="journal article" date="2019" name="Int. J. Syst. Evol. Microbiol.">
        <title>The Global Catalogue of Microorganisms (GCM) 10K type strain sequencing project: providing services to taxonomists for standard genome sequencing and annotation.</title>
        <authorList>
            <consortium name="The Broad Institute Genomics Platform"/>
            <consortium name="The Broad Institute Genome Sequencing Center for Infectious Disease"/>
            <person name="Wu L."/>
            <person name="Ma J."/>
        </authorList>
    </citation>
    <scope>NUCLEOTIDE SEQUENCE [LARGE SCALE GENOMIC DNA]</scope>
    <source>
        <strain evidence="3">JCM 6835</strain>
    </source>
</reference>
<feature type="compositionally biased region" description="Basic and acidic residues" evidence="1">
    <location>
        <begin position="131"/>
        <end position="141"/>
    </location>
</feature>
<accession>A0ABP6E5Z6</accession>
<evidence type="ECO:0000313" key="3">
    <source>
        <dbReference type="Proteomes" id="UP001501666"/>
    </source>
</evidence>
<gene>
    <name evidence="2" type="ORF">GCM10010412_028750</name>
</gene>
<dbReference type="Proteomes" id="UP001501666">
    <property type="component" value="Unassembled WGS sequence"/>
</dbReference>
<proteinExistence type="predicted"/>
<keyword evidence="3" id="KW-1185">Reference proteome</keyword>
<evidence type="ECO:0000313" key="2">
    <source>
        <dbReference type="EMBL" id="GAA2657791.1"/>
    </source>
</evidence>
<feature type="region of interest" description="Disordered" evidence="1">
    <location>
        <begin position="83"/>
        <end position="164"/>
    </location>
</feature>